<evidence type="ECO:0000313" key="5">
    <source>
        <dbReference type="Proteomes" id="UP000030675"/>
    </source>
</evidence>
<dbReference type="InterPro" id="IPR025194">
    <property type="entry name" value="RodZ-like_C"/>
</dbReference>
<feature type="compositionally biased region" description="Polar residues" evidence="1">
    <location>
        <begin position="219"/>
        <end position="236"/>
    </location>
</feature>
<dbReference type="eggNOG" id="COG1426">
    <property type="taxonomic scope" value="Bacteria"/>
</dbReference>
<dbReference type="CDD" id="cd00093">
    <property type="entry name" value="HTH_XRE"/>
    <property type="match status" value="1"/>
</dbReference>
<dbReference type="PANTHER" id="PTHR34475">
    <property type="match status" value="1"/>
</dbReference>
<name>X0P7N0_PHOLE</name>
<dbReference type="Pfam" id="PF13413">
    <property type="entry name" value="HTH_25"/>
    <property type="match status" value="1"/>
</dbReference>
<dbReference type="Pfam" id="PF13464">
    <property type="entry name" value="RodZ_C"/>
    <property type="match status" value="1"/>
</dbReference>
<keyword evidence="2" id="KW-1133">Transmembrane helix</keyword>
<dbReference type="NCBIfam" id="NF008109">
    <property type="entry name" value="PRK10856.1"/>
    <property type="match status" value="1"/>
</dbReference>
<accession>X0P7N0</accession>
<dbReference type="AlphaFoldDB" id="X0P7N0"/>
<feature type="transmembrane region" description="Helical" evidence="2">
    <location>
        <begin position="115"/>
        <end position="135"/>
    </location>
</feature>
<feature type="region of interest" description="Disordered" evidence="1">
    <location>
        <begin position="199"/>
        <end position="240"/>
    </location>
</feature>
<evidence type="ECO:0000256" key="1">
    <source>
        <dbReference type="SAM" id="MobiDB-lite"/>
    </source>
</evidence>
<dbReference type="RefSeq" id="WP_023931424.1">
    <property type="nucleotide sequence ID" value="NZ_DF196810.1"/>
</dbReference>
<keyword evidence="2" id="KW-0812">Transmembrane</keyword>
<gene>
    <name evidence="4" type="ORF">PLEI_0477</name>
</gene>
<dbReference type="SUPFAM" id="SSF47413">
    <property type="entry name" value="lambda repressor-like DNA-binding domains"/>
    <property type="match status" value="1"/>
</dbReference>
<dbReference type="GO" id="GO:0003677">
    <property type="term" value="F:DNA binding"/>
    <property type="evidence" value="ECO:0007669"/>
    <property type="project" value="InterPro"/>
</dbReference>
<feature type="compositionally biased region" description="Low complexity" evidence="1">
    <location>
        <begin position="206"/>
        <end position="218"/>
    </location>
</feature>
<feature type="domain" description="HTH cro/C1-type" evidence="3">
    <location>
        <begin position="22"/>
        <end position="54"/>
    </location>
</feature>
<dbReference type="HOGENOM" id="CLU_047530_3_1_6"/>
<organism evidence="4 5">
    <name type="scientific">Photobacterium leiognathi lrivu.4.1</name>
    <dbReference type="NCBI Taxonomy" id="1248232"/>
    <lineage>
        <taxon>Bacteria</taxon>
        <taxon>Pseudomonadati</taxon>
        <taxon>Pseudomonadota</taxon>
        <taxon>Gammaproteobacteria</taxon>
        <taxon>Vibrionales</taxon>
        <taxon>Vibrionaceae</taxon>
        <taxon>Photobacterium</taxon>
    </lineage>
</organism>
<dbReference type="InterPro" id="IPR010982">
    <property type="entry name" value="Lambda_DNA-bd_dom_sf"/>
</dbReference>
<dbReference type="PANTHER" id="PTHR34475:SF1">
    <property type="entry name" value="CYTOSKELETON PROTEIN RODZ"/>
    <property type="match status" value="1"/>
</dbReference>
<reference evidence="5" key="1">
    <citation type="submission" date="2012-12" db="EMBL/GenBank/DDBJ databases">
        <title>Genome Sequence of Photobacterium leiognathi lrivu.4.1.</title>
        <authorList>
            <person name="Urbanczyk H."/>
            <person name="Ogura Y."/>
            <person name="Hayashi T."/>
            <person name="Dunlap P.V."/>
        </authorList>
    </citation>
    <scope>NUCLEOTIDE SEQUENCE [LARGE SCALE GENOMIC DNA]</scope>
    <source>
        <strain evidence="5">lrivu.4.1</strain>
    </source>
</reference>
<protein>
    <submittedName>
        <fullName evidence="4">Cytoskeleton protein rodZ</fullName>
    </submittedName>
</protein>
<sequence>MNTENNEEQKITEGNHLPGDVLRQAREQLGYSQKDIANRLRLRLSVIDDIENNRFEQAQLATFTRGYVRSYAKYVGLEENVVLALLDKCGHSKPNAQEMQSFSRRTKREAHDSRIMGLTWILAAVFVGVTAIWWWQNIHLDQNTNSLNTIADQNVAHEKQVQGEDSTILTALTNDDATISATKPATVDTNVDHSATTDATAQSKVTTSITTESTTSNTAQMEVSASGTATPADSSNAPAKTAEAATATTEQNADAPQLQLAFSADCWIDVRDATGKRLDSGVKKAGQVLDLAGKAPFRVRLGAPGAVKINIKGQPFDLTRYPSSKPVTLKLP</sequence>
<evidence type="ECO:0000313" key="4">
    <source>
        <dbReference type="EMBL" id="GAD28833.1"/>
    </source>
</evidence>
<dbReference type="InterPro" id="IPR050400">
    <property type="entry name" value="Bact_Cytoskel_RodZ"/>
</dbReference>
<proteinExistence type="predicted"/>
<keyword evidence="2" id="KW-0472">Membrane</keyword>
<evidence type="ECO:0000256" key="2">
    <source>
        <dbReference type="SAM" id="Phobius"/>
    </source>
</evidence>
<dbReference type="Proteomes" id="UP000030675">
    <property type="component" value="Unassembled WGS sequence"/>
</dbReference>
<dbReference type="Gene3D" id="1.10.260.40">
    <property type="entry name" value="lambda repressor-like DNA-binding domains"/>
    <property type="match status" value="1"/>
</dbReference>
<dbReference type="InterPro" id="IPR001387">
    <property type="entry name" value="Cro/C1-type_HTH"/>
</dbReference>
<evidence type="ECO:0000259" key="3">
    <source>
        <dbReference type="PROSITE" id="PS50943"/>
    </source>
</evidence>
<dbReference type="EMBL" id="DF196810">
    <property type="protein sequence ID" value="GAD28833.1"/>
    <property type="molecule type" value="Genomic_DNA"/>
</dbReference>
<dbReference type="PROSITE" id="PS50943">
    <property type="entry name" value="HTH_CROC1"/>
    <property type="match status" value="1"/>
</dbReference>